<keyword evidence="8" id="KW-0413">Isomerase</keyword>
<dbReference type="GO" id="GO:0005634">
    <property type="term" value="C:nucleus"/>
    <property type="evidence" value="ECO:0007669"/>
    <property type="project" value="UniProtKB-SubCell"/>
</dbReference>
<accession>A0A9N9QMA1</accession>
<evidence type="ECO:0000256" key="6">
    <source>
        <dbReference type="ARBA" id="ARBA00022840"/>
    </source>
</evidence>
<dbReference type="SMART" id="SM00490">
    <property type="entry name" value="HELICc"/>
    <property type="match status" value="1"/>
</dbReference>
<dbReference type="Pfam" id="PF16124">
    <property type="entry name" value="RecQ_Zn_bind"/>
    <property type="match status" value="1"/>
</dbReference>
<gene>
    <name evidence="15" type="ORF">CEUTPL_LOCUS11824</name>
</gene>
<keyword evidence="16" id="KW-1185">Reference proteome</keyword>
<dbReference type="InterPro" id="IPR004589">
    <property type="entry name" value="DNA_helicase_ATP-dep_RecQ"/>
</dbReference>
<evidence type="ECO:0000256" key="9">
    <source>
        <dbReference type="ARBA" id="ARBA00034617"/>
    </source>
</evidence>
<dbReference type="Gene3D" id="1.10.10.10">
    <property type="entry name" value="Winged helix-like DNA-binding domain superfamily/Winged helix DNA-binding domain"/>
    <property type="match status" value="1"/>
</dbReference>
<evidence type="ECO:0000256" key="2">
    <source>
        <dbReference type="ARBA" id="ARBA00022723"/>
    </source>
</evidence>
<dbReference type="Pfam" id="PF00271">
    <property type="entry name" value="Helicase_C"/>
    <property type="match status" value="1"/>
</dbReference>
<dbReference type="FunFam" id="3.40.50.300:FF:001975">
    <property type="entry name" value="ATP-dependent DNA helicase"/>
    <property type="match status" value="1"/>
</dbReference>
<dbReference type="GO" id="GO:0005694">
    <property type="term" value="C:chromosome"/>
    <property type="evidence" value="ECO:0007669"/>
    <property type="project" value="TreeGrafter"/>
</dbReference>
<dbReference type="FunFam" id="3.40.50.300:FF:000296">
    <property type="entry name" value="ATP-dependent DNA helicase RecQ"/>
    <property type="match status" value="1"/>
</dbReference>
<evidence type="ECO:0000256" key="12">
    <source>
        <dbReference type="SAM" id="Coils"/>
    </source>
</evidence>
<dbReference type="InterPro" id="IPR011545">
    <property type="entry name" value="DEAD/DEAH_box_helicase_dom"/>
</dbReference>
<dbReference type="GO" id="GO:0016787">
    <property type="term" value="F:hydrolase activity"/>
    <property type="evidence" value="ECO:0007669"/>
    <property type="project" value="UniProtKB-KW"/>
</dbReference>
<reference evidence="15" key="1">
    <citation type="submission" date="2022-01" db="EMBL/GenBank/DDBJ databases">
        <authorList>
            <person name="King R."/>
        </authorList>
    </citation>
    <scope>NUCLEOTIDE SEQUENCE</scope>
</reference>
<dbReference type="AlphaFoldDB" id="A0A9N9QMA1"/>
<comment type="subcellular location">
    <subcellularLocation>
        <location evidence="11">Nucleus</location>
    </subcellularLocation>
</comment>
<evidence type="ECO:0000256" key="1">
    <source>
        <dbReference type="ARBA" id="ARBA00005446"/>
    </source>
</evidence>
<evidence type="ECO:0000256" key="7">
    <source>
        <dbReference type="ARBA" id="ARBA00023125"/>
    </source>
</evidence>
<keyword evidence="11" id="KW-0539">Nucleus</keyword>
<dbReference type="PROSITE" id="PS51192">
    <property type="entry name" value="HELICASE_ATP_BIND_1"/>
    <property type="match status" value="1"/>
</dbReference>
<keyword evidence="6 11" id="KW-0067">ATP-binding</keyword>
<dbReference type="SMART" id="SM00487">
    <property type="entry name" value="DEXDc"/>
    <property type="match status" value="1"/>
</dbReference>
<evidence type="ECO:0000313" key="15">
    <source>
        <dbReference type="EMBL" id="CAG9771389.1"/>
    </source>
</evidence>
<evidence type="ECO:0000256" key="4">
    <source>
        <dbReference type="ARBA" id="ARBA00022801"/>
    </source>
</evidence>
<keyword evidence="4 11" id="KW-0378">Hydrolase</keyword>
<comment type="catalytic activity">
    <reaction evidence="10 11">
        <text>ATP + H2O = ADP + phosphate + H(+)</text>
        <dbReference type="Rhea" id="RHEA:13065"/>
        <dbReference type="ChEBI" id="CHEBI:15377"/>
        <dbReference type="ChEBI" id="CHEBI:15378"/>
        <dbReference type="ChEBI" id="CHEBI:30616"/>
        <dbReference type="ChEBI" id="CHEBI:43474"/>
        <dbReference type="ChEBI" id="CHEBI:456216"/>
    </reaction>
</comment>
<dbReference type="GO" id="GO:0005737">
    <property type="term" value="C:cytoplasm"/>
    <property type="evidence" value="ECO:0007669"/>
    <property type="project" value="TreeGrafter"/>
</dbReference>
<dbReference type="PANTHER" id="PTHR13710:SF105">
    <property type="entry name" value="ATP-DEPENDENT DNA HELICASE Q1"/>
    <property type="match status" value="1"/>
</dbReference>
<dbReference type="GO" id="GO:0009378">
    <property type="term" value="F:four-way junction helicase activity"/>
    <property type="evidence" value="ECO:0007669"/>
    <property type="project" value="TreeGrafter"/>
</dbReference>
<evidence type="ECO:0000259" key="13">
    <source>
        <dbReference type="PROSITE" id="PS51192"/>
    </source>
</evidence>
<name>A0A9N9QMA1_9CUCU</name>
<organism evidence="15 16">
    <name type="scientific">Ceutorhynchus assimilis</name>
    <name type="common">cabbage seed weevil</name>
    <dbReference type="NCBI Taxonomy" id="467358"/>
    <lineage>
        <taxon>Eukaryota</taxon>
        <taxon>Metazoa</taxon>
        <taxon>Ecdysozoa</taxon>
        <taxon>Arthropoda</taxon>
        <taxon>Hexapoda</taxon>
        <taxon>Insecta</taxon>
        <taxon>Pterygota</taxon>
        <taxon>Neoptera</taxon>
        <taxon>Endopterygota</taxon>
        <taxon>Coleoptera</taxon>
        <taxon>Polyphaga</taxon>
        <taxon>Cucujiformia</taxon>
        <taxon>Curculionidae</taxon>
        <taxon>Ceutorhynchinae</taxon>
        <taxon>Ceutorhynchus</taxon>
    </lineage>
</organism>
<keyword evidence="2" id="KW-0479">Metal-binding</keyword>
<dbReference type="EMBL" id="OU892283">
    <property type="protein sequence ID" value="CAG9771389.1"/>
    <property type="molecule type" value="Genomic_DNA"/>
</dbReference>
<dbReference type="InterPro" id="IPR032284">
    <property type="entry name" value="RecQ_Zn-bd"/>
</dbReference>
<proteinExistence type="inferred from homology"/>
<dbReference type="SUPFAM" id="SSF52540">
    <property type="entry name" value="P-loop containing nucleoside triphosphate hydrolases"/>
    <property type="match status" value="2"/>
</dbReference>
<dbReference type="InterPro" id="IPR014001">
    <property type="entry name" value="Helicase_ATP-bd"/>
</dbReference>
<evidence type="ECO:0000256" key="11">
    <source>
        <dbReference type="RuleBase" id="RU364117"/>
    </source>
</evidence>
<dbReference type="Pfam" id="PF00270">
    <property type="entry name" value="DEAD"/>
    <property type="match status" value="1"/>
</dbReference>
<feature type="coiled-coil region" evidence="12">
    <location>
        <begin position="3"/>
        <end position="44"/>
    </location>
</feature>
<comment type="similarity">
    <text evidence="1 11">Belongs to the helicase family. RecQ subfamily.</text>
</comment>
<dbReference type="PROSITE" id="PS51194">
    <property type="entry name" value="HELICASE_CTER"/>
    <property type="match status" value="1"/>
</dbReference>
<feature type="domain" description="Helicase C-terminal" evidence="14">
    <location>
        <begin position="289"/>
        <end position="440"/>
    </location>
</feature>
<sequence>MDESDFTEQLNNYDRQIQNLEEQKLKILNKLKTLKQAKEELRLQYSLSKIKNRPGISEWLGKDYVWSKEVYKILKSNFKFDEFRSNQLAAINATLSKQDVLLIMPTGGGKSLVYQLPAIVTGNVSVVISPLLSLIEDQLMALRKFGIAAATVNSNSATSEKKEITAKMLENKLNLIFVTPEWMAKTKSFMNTLTKIYNAKRLERFIIDEVHCCSQWGHDFRRDYLALSILKGQFPGVPILGLTATATTNVMVEIQKILEIPDAVIITAPYNRPNLFYKVINKLENKSDSLDYLEKVLKNKYKFQSGIIYAATQKDCEELATELRKRDLQVAPYHANLEGPVKSKIHKKWADNTYQAVIATIAFGMGIDKPDVKFVIHYTVPKSLEGLYQESGRAGRDGKNADCTLMFNLTDWLRNFSMTQNTREEKSVNDILHYCINTATCRRKMISKYFDDDWRSSDCMQMCDHCKNPNDNIQTYNVISCLKDIINLIGLASNKEVNLTLKKLLDNWFKLGPKNLQLSGTQPKFTRQQGEHIVGFLLCKRYLSVRRGYSLVTTLAYIDTNPSVDIKSFNGKILMEYSSNIRGLPIENIDKIDLIEESVSGKRLSESHSNSHSKKIKKDV</sequence>
<dbReference type="NCBIfam" id="TIGR00614">
    <property type="entry name" value="recQ_fam"/>
    <property type="match status" value="1"/>
</dbReference>
<dbReference type="InterPro" id="IPR036388">
    <property type="entry name" value="WH-like_DNA-bd_sf"/>
</dbReference>
<dbReference type="Proteomes" id="UP001152799">
    <property type="component" value="Chromosome 7"/>
</dbReference>
<evidence type="ECO:0000256" key="8">
    <source>
        <dbReference type="ARBA" id="ARBA00023235"/>
    </source>
</evidence>
<dbReference type="GO" id="GO:0005524">
    <property type="term" value="F:ATP binding"/>
    <property type="evidence" value="ECO:0007669"/>
    <property type="project" value="UniProtKB-KW"/>
</dbReference>
<protein>
    <recommendedName>
        <fullName evidence="11">ATP-dependent DNA helicase</fullName>
        <ecNumber evidence="11">5.6.2.4</ecNumber>
    </recommendedName>
</protein>
<dbReference type="OrthoDB" id="10261556at2759"/>
<dbReference type="InterPro" id="IPR001650">
    <property type="entry name" value="Helicase_C-like"/>
</dbReference>
<evidence type="ECO:0000256" key="10">
    <source>
        <dbReference type="ARBA" id="ARBA00049360"/>
    </source>
</evidence>
<dbReference type="InterPro" id="IPR027417">
    <property type="entry name" value="P-loop_NTPase"/>
</dbReference>
<dbReference type="GO" id="GO:0043138">
    <property type="term" value="F:3'-5' DNA helicase activity"/>
    <property type="evidence" value="ECO:0007669"/>
    <property type="project" value="UniProtKB-EC"/>
</dbReference>
<dbReference type="EC" id="5.6.2.4" evidence="11"/>
<evidence type="ECO:0000259" key="14">
    <source>
        <dbReference type="PROSITE" id="PS51194"/>
    </source>
</evidence>
<evidence type="ECO:0000256" key="5">
    <source>
        <dbReference type="ARBA" id="ARBA00022806"/>
    </source>
</evidence>
<dbReference type="PANTHER" id="PTHR13710">
    <property type="entry name" value="DNA HELICASE RECQ FAMILY MEMBER"/>
    <property type="match status" value="1"/>
</dbReference>
<feature type="domain" description="Helicase ATP-binding" evidence="13">
    <location>
        <begin position="91"/>
        <end position="264"/>
    </location>
</feature>
<comment type="catalytic activity">
    <reaction evidence="9 11">
        <text>Couples ATP hydrolysis with the unwinding of duplex DNA by translocating in the 3'-5' direction.</text>
        <dbReference type="EC" id="5.6.2.4"/>
    </reaction>
</comment>
<keyword evidence="7" id="KW-0238">DNA-binding</keyword>
<evidence type="ECO:0000256" key="3">
    <source>
        <dbReference type="ARBA" id="ARBA00022741"/>
    </source>
</evidence>
<keyword evidence="12" id="KW-0175">Coiled coil</keyword>
<evidence type="ECO:0000313" key="16">
    <source>
        <dbReference type="Proteomes" id="UP001152799"/>
    </source>
</evidence>
<dbReference type="Gene3D" id="3.40.50.300">
    <property type="entry name" value="P-loop containing nucleotide triphosphate hydrolases"/>
    <property type="match status" value="2"/>
</dbReference>
<keyword evidence="5 11" id="KW-0347">Helicase</keyword>
<dbReference type="GO" id="GO:0003677">
    <property type="term" value="F:DNA binding"/>
    <property type="evidence" value="ECO:0007669"/>
    <property type="project" value="UniProtKB-KW"/>
</dbReference>
<dbReference type="GO" id="GO:0000724">
    <property type="term" value="P:double-strand break repair via homologous recombination"/>
    <property type="evidence" value="ECO:0007669"/>
    <property type="project" value="TreeGrafter"/>
</dbReference>
<dbReference type="CDD" id="cd18794">
    <property type="entry name" value="SF2_C_RecQ"/>
    <property type="match status" value="1"/>
</dbReference>
<keyword evidence="3 11" id="KW-0547">Nucleotide-binding</keyword>
<dbReference type="GO" id="GO:0046872">
    <property type="term" value="F:metal ion binding"/>
    <property type="evidence" value="ECO:0007669"/>
    <property type="project" value="UniProtKB-KW"/>
</dbReference>